<feature type="binding site" evidence="5">
    <location>
        <position position="256"/>
    </location>
    <ligand>
        <name>Mn(2+)</name>
        <dbReference type="ChEBI" id="CHEBI:29035"/>
        <label>2</label>
    </ligand>
</feature>
<keyword evidence="4 5" id="KW-0464">Manganese</keyword>
<comment type="cofactor">
    <cofactor evidence="5">
        <name>Mn(2+)</name>
        <dbReference type="ChEBI" id="CHEBI:29035"/>
    </cofactor>
    <text evidence="5">Binds 2 manganese ions per subunit.</text>
</comment>
<dbReference type="GO" id="GO:0050415">
    <property type="term" value="F:formimidoylglutamase activity"/>
    <property type="evidence" value="ECO:0007669"/>
    <property type="project" value="UniProtKB-UniRule"/>
</dbReference>
<dbReference type="PANTHER" id="PTHR11358:SF35">
    <property type="entry name" value="FORMIMIDOYLGLUTAMASE"/>
    <property type="match status" value="1"/>
</dbReference>
<dbReference type="InterPro" id="IPR005923">
    <property type="entry name" value="HutG"/>
</dbReference>
<dbReference type="AlphaFoldDB" id="A0A1M6ACQ6"/>
<evidence type="ECO:0000256" key="4">
    <source>
        <dbReference type="ARBA" id="ARBA00023211"/>
    </source>
</evidence>
<feature type="binding site" evidence="5">
    <location>
        <position position="135"/>
    </location>
    <ligand>
        <name>Mn(2+)</name>
        <dbReference type="ChEBI" id="CHEBI:29035"/>
        <label>1</label>
    </ligand>
</feature>
<dbReference type="PROSITE" id="PS51409">
    <property type="entry name" value="ARGINASE_2"/>
    <property type="match status" value="1"/>
</dbReference>
<dbReference type="PANTHER" id="PTHR11358">
    <property type="entry name" value="ARGINASE/AGMATINASE"/>
    <property type="match status" value="1"/>
</dbReference>
<comment type="function">
    <text evidence="5">Catalyzes the conversion of N-formimidoyl-L-glutamate to L-glutamate and formamide.</text>
</comment>
<feature type="binding site" evidence="5">
    <location>
        <position position="164"/>
    </location>
    <ligand>
        <name>Mn(2+)</name>
        <dbReference type="ChEBI" id="CHEBI:29035"/>
        <label>2</label>
    </ligand>
</feature>
<dbReference type="Proteomes" id="UP000184052">
    <property type="component" value="Unassembled WGS sequence"/>
</dbReference>
<feature type="binding site" evidence="5">
    <location>
        <position position="164"/>
    </location>
    <ligand>
        <name>Mn(2+)</name>
        <dbReference type="ChEBI" id="CHEBI:29035"/>
        <label>1</label>
    </ligand>
</feature>
<dbReference type="Gene3D" id="3.40.800.10">
    <property type="entry name" value="Ureohydrolase domain"/>
    <property type="match status" value="1"/>
</dbReference>
<dbReference type="STRING" id="1121476.SAMN02745751_00071"/>
<dbReference type="InterPro" id="IPR023696">
    <property type="entry name" value="Ureohydrolase_dom_sf"/>
</dbReference>
<feature type="binding site" evidence="5">
    <location>
        <position position="168"/>
    </location>
    <ligand>
        <name>Mn(2+)</name>
        <dbReference type="ChEBI" id="CHEBI:29035"/>
        <label>1</label>
    </ligand>
</feature>
<keyword evidence="2 5" id="KW-0378">Hydrolase</keyword>
<dbReference type="GO" id="GO:0030145">
    <property type="term" value="F:manganese ion binding"/>
    <property type="evidence" value="ECO:0007669"/>
    <property type="project" value="UniProtKB-UniRule"/>
</dbReference>
<evidence type="ECO:0000313" key="8">
    <source>
        <dbReference type="EMBL" id="SHI34158.1"/>
    </source>
</evidence>
<dbReference type="GO" id="GO:0008783">
    <property type="term" value="F:agmatinase activity"/>
    <property type="evidence" value="ECO:0007669"/>
    <property type="project" value="TreeGrafter"/>
</dbReference>
<sequence length="337" mass="38263">MKNKNYEITSKRIWDGRVDSVDNFYAFRWHQWITLMDLEEDNLPSNLEGIGFIGFCSDEGVRKNLGRTGTANGPDTIREALANLPCYFTQDFRLYDFGNIYCHDMELEDCQKMLSGAVERILETGLYPVVLGGGHDVAFGHYCGLFNHYEDGNKDPRIGIINFDAHLDMRPYPKGSSSGTMFRQIGDMLKDRDYDFNYLCLGVQKRGNTIDLFRTANEYGAKYIYARDLLDMDMWKLMEEMDTFIQRSDRIYMTICSDVFSSGFAPGVSAAQPLGIEPERVIKIMKHIIKSGKNVSFDIAEVSPRFDQDHITARLASTLIFAVVNSVAELKGMDAGV</sequence>
<proteinExistence type="inferred from homology"/>
<dbReference type="RefSeq" id="WP_073045420.1">
    <property type="nucleotide sequence ID" value="NZ_FQZL01000004.1"/>
</dbReference>
<keyword evidence="3 5" id="KW-0369">Histidine metabolism</keyword>
<dbReference type="GO" id="GO:0019557">
    <property type="term" value="P:L-histidine catabolic process to glutamate and formate"/>
    <property type="evidence" value="ECO:0007669"/>
    <property type="project" value="UniProtKB-UniPathway"/>
</dbReference>
<dbReference type="SUPFAM" id="SSF52768">
    <property type="entry name" value="Arginase/deacetylase"/>
    <property type="match status" value="1"/>
</dbReference>
<gene>
    <name evidence="5" type="primary">hutG</name>
    <name evidence="8" type="ORF">SAMN02745751_00071</name>
</gene>
<organism evidence="8 9">
    <name type="scientific">Dethiosulfatibacter aminovorans DSM 17477</name>
    <dbReference type="NCBI Taxonomy" id="1121476"/>
    <lineage>
        <taxon>Bacteria</taxon>
        <taxon>Bacillati</taxon>
        <taxon>Bacillota</taxon>
        <taxon>Tissierellia</taxon>
        <taxon>Dethiosulfatibacter</taxon>
    </lineage>
</organism>
<dbReference type="EC" id="3.5.3.8" evidence="5 6"/>
<dbReference type="HAMAP" id="MF_00737">
    <property type="entry name" value="Formimidoylglutam"/>
    <property type="match status" value="1"/>
</dbReference>
<dbReference type="GO" id="GO:0033389">
    <property type="term" value="P:putrescine biosynthetic process from arginine, via agmatine"/>
    <property type="evidence" value="ECO:0007669"/>
    <property type="project" value="TreeGrafter"/>
</dbReference>
<reference evidence="8 9" key="1">
    <citation type="submission" date="2016-11" db="EMBL/GenBank/DDBJ databases">
        <authorList>
            <person name="Jaros S."/>
            <person name="Januszkiewicz K."/>
            <person name="Wedrychowicz H."/>
        </authorList>
    </citation>
    <scope>NUCLEOTIDE SEQUENCE [LARGE SCALE GENOMIC DNA]</scope>
    <source>
        <strain evidence="8 9">DSM 17477</strain>
    </source>
</reference>
<evidence type="ECO:0000313" key="9">
    <source>
        <dbReference type="Proteomes" id="UP000184052"/>
    </source>
</evidence>
<evidence type="ECO:0000256" key="3">
    <source>
        <dbReference type="ARBA" id="ARBA00022808"/>
    </source>
</evidence>
<dbReference type="InterPro" id="IPR006035">
    <property type="entry name" value="Ureohydrolase"/>
</dbReference>
<comment type="catalytic activity">
    <reaction evidence="5">
        <text>N-formimidoyl-L-glutamate + H2O = formamide + L-glutamate</text>
        <dbReference type="Rhea" id="RHEA:22492"/>
        <dbReference type="ChEBI" id="CHEBI:15377"/>
        <dbReference type="ChEBI" id="CHEBI:16397"/>
        <dbReference type="ChEBI" id="CHEBI:29985"/>
        <dbReference type="ChEBI" id="CHEBI:58928"/>
        <dbReference type="EC" id="3.5.3.8"/>
    </reaction>
</comment>
<keyword evidence="9" id="KW-1185">Reference proteome</keyword>
<comment type="similarity">
    <text evidence="5 7">Belongs to the arginase family.</text>
</comment>
<dbReference type="UniPathway" id="UPA00379">
    <property type="reaction ID" value="UER00552"/>
</dbReference>
<dbReference type="NCBIfam" id="TIGR01227">
    <property type="entry name" value="hutG"/>
    <property type="match status" value="1"/>
</dbReference>
<dbReference type="OrthoDB" id="9788689at2"/>
<protein>
    <recommendedName>
        <fullName evidence="5 6">Formimidoylglutamase</fullName>
        <ecNumber evidence="5 6">3.5.3.8</ecNumber>
    </recommendedName>
    <alternativeName>
        <fullName evidence="5">Formiminoglutamase</fullName>
    </alternativeName>
    <alternativeName>
        <fullName evidence="5">Formiminoglutamate hydrolase</fullName>
    </alternativeName>
</protein>
<dbReference type="Pfam" id="PF00491">
    <property type="entry name" value="Arginase"/>
    <property type="match status" value="1"/>
</dbReference>
<accession>A0A1M6ACQ6</accession>
<feature type="binding site" evidence="5">
    <location>
        <position position="256"/>
    </location>
    <ligand>
        <name>Mn(2+)</name>
        <dbReference type="ChEBI" id="CHEBI:29035"/>
        <label>1</label>
    </ligand>
</feature>
<feature type="binding site" evidence="5">
    <location>
        <position position="166"/>
    </location>
    <ligand>
        <name>Mn(2+)</name>
        <dbReference type="ChEBI" id="CHEBI:29035"/>
        <label>2</label>
    </ligand>
</feature>
<dbReference type="GO" id="GO:0019556">
    <property type="term" value="P:L-histidine catabolic process to glutamate and formamide"/>
    <property type="evidence" value="ECO:0007669"/>
    <property type="project" value="UniProtKB-UniRule"/>
</dbReference>
<evidence type="ECO:0000256" key="5">
    <source>
        <dbReference type="HAMAP-Rule" id="MF_00737"/>
    </source>
</evidence>
<comment type="pathway">
    <text evidence="5">Amino-acid degradation; L-histidine degradation into L-glutamate; L-glutamate from N-formimidoyl-L-glutamate (hydrolase route): step 1/1.</text>
</comment>
<evidence type="ECO:0000256" key="2">
    <source>
        <dbReference type="ARBA" id="ARBA00022801"/>
    </source>
</evidence>
<name>A0A1M6ACQ6_9FIRM</name>
<feature type="binding site" evidence="5">
    <location>
        <position position="258"/>
    </location>
    <ligand>
        <name>Mn(2+)</name>
        <dbReference type="ChEBI" id="CHEBI:29035"/>
        <label>2</label>
    </ligand>
</feature>
<evidence type="ECO:0000256" key="6">
    <source>
        <dbReference type="NCBIfam" id="TIGR01227"/>
    </source>
</evidence>
<keyword evidence="1 5" id="KW-0479">Metal-binding</keyword>
<evidence type="ECO:0000256" key="7">
    <source>
        <dbReference type="PROSITE-ProRule" id="PRU00742"/>
    </source>
</evidence>
<dbReference type="EMBL" id="FQZL01000004">
    <property type="protein sequence ID" value="SHI34158.1"/>
    <property type="molecule type" value="Genomic_DNA"/>
</dbReference>
<dbReference type="CDD" id="cd09988">
    <property type="entry name" value="Formimidoylglutamase"/>
    <property type="match status" value="1"/>
</dbReference>
<evidence type="ECO:0000256" key="1">
    <source>
        <dbReference type="ARBA" id="ARBA00022723"/>
    </source>
</evidence>